<evidence type="ECO:0000313" key="2">
    <source>
        <dbReference type="Proteomes" id="UP000070467"/>
    </source>
</evidence>
<gene>
    <name evidence="1" type="ORF">HMPREF1871_01114</name>
</gene>
<protein>
    <submittedName>
        <fullName evidence="1">Uncharacterized protein</fullName>
    </submittedName>
</protein>
<name>A0ABR5TKL8_9BACL</name>
<dbReference type="Pfam" id="PF19605">
    <property type="entry name" value="DUF6110"/>
    <property type="match status" value="1"/>
</dbReference>
<dbReference type="RefSeq" id="WP_066130874.1">
    <property type="nucleotide sequence ID" value="NZ_KQ959904.1"/>
</dbReference>
<dbReference type="EMBL" id="LSDB01000060">
    <property type="protein sequence ID" value="KXB56294.1"/>
    <property type="molecule type" value="Genomic_DNA"/>
</dbReference>
<sequence length="96" mass="10705">MLKESLKVAKAFKKSGLFLGGAFFATKGVKILTSKEAKKCYSKALSATFKLKDEVDTVLSKAKQHTEDVYNDAKAKYKKDKKEEELKIIAGQDDEI</sequence>
<dbReference type="InterPro" id="IPR046092">
    <property type="entry name" value="DUF6110"/>
</dbReference>
<evidence type="ECO:0000313" key="1">
    <source>
        <dbReference type="EMBL" id="KXB56294.1"/>
    </source>
</evidence>
<organism evidence="1 2">
    <name type="scientific">Gemelliphila asaccharolytica</name>
    <dbReference type="NCBI Taxonomy" id="502393"/>
    <lineage>
        <taxon>Bacteria</taxon>
        <taxon>Bacillati</taxon>
        <taxon>Bacillota</taxon>
        <taxon>Bacilli</taxon>
        <taxon>Bacillales</taxon>
        <taxon>Gemellaceae</taxon>
        <taxon>Gemelliphila</taxon>
    </lineage>
</organism>
<keyword evidence="2" id="KW-1185">Reference proteome</keyword>
<accession>A0ABR5TKL8</accession>
<dbReference type="Proteomes" id="UP000070467">
    <property type="component" value="Unassembled WGS sequence"/>
</dbReference>
<proteinExistence type="predicted"/>
<reference evidence="1 2" key="1">
    <citation type="submission" date="2016-01" db="EMBL/GenBank/DDBJ databases">
        <authorList>
            <person name="Mitreva M."/>
            <person name="Pepin K.H."/>
            <person name="Mihindukulasuriya K.A."/>
            <person name="Fulton R."/>
            <person name="Fronick C."/>
            <person name="O'Laughlin M."/>
            <person name="Miner T."/>
            <person name="Herter B."/>
            <person name="Rosa B.A."/>
            <person name="Cordes M."/>
            <person name="Tomlinson C."/>
            <person name="Wollam A."/>
            <person name="Palsikar V.B."/>
            <person name="Mardis E.R."/>
            <person name="Wilson R.K."/>
        </authorList>
    </citation>
    <scope>NUCLEOTIDE SEQUENCE [LARGE SCALE GENOMIC DNA]</scope>
    <source>
        <strain evidence="1 2">KA00071</strain>
    </source>
</reference>
<comment type="caution">
    <text evidence="1">The sequence shown here is derived from an EMBL/GenBank/DDBJ whole genome shotgun (WGS) entry which is preliminary data.</text>
</comment>